<evidence type="ECO:0000256" key="1">
    <source>
        <dbReference type="ARBA" id="ARBA00022614"/>
    </source>
</evidence>
<dbReference type="AlphaFoldDB" id="A0ABD0JIM6"/>
<dbReference type="InterPro" id="IPR016186">
    <property type="entry name" value="C-type_lectin-like/link_sf"/>
</dbReference>
<dbReference type="InterPro" id="IPR000859">
    <property type="entry name" value="CUB_dom"/>
</dbReference>
<dbReference type="Gene3D" id="2.60.120.290">
    <property type="entry name" value="Spermadhesin, CUB domain"/>
    <property type="match status" value="1"/>
</dbReference>
<feature type="non-terminal residue" evidence="7">
    <location>
        <position position="618"/>
    </location>
</feature>
<dbReference type="Pfam" id="PF00431">
    <property type="entry name" value="CUB"/>
    <property type="match status" value="1"/>
</dbReference>
<dbReference type="InterPro" id="IPR035914">
    <property type="entry name" value="Sperma_CUB_dom_sf"/>
</dbReference>
<dbReference type="PROSITE" id="PS01180">
    <property type="entry name" value="CUB"/>
    <property type="match status" value="1"/>
</dbReference>
<dbReference type="SMART" id="SM00369">
    <property type="entry name" value="LRR_TYP"/>
    <property type="match status" value="3"/>
</dbReference>
<keyword evidence="3 4" id="KW-1015">Disulfide bond</keyword>
<organism evidence="7 8">
    <name type="scientific">Batillaria attramentaria</name>
    <dbReference type="NCBI Taxonomy" id="370345"/>
    <lineage>
        <taxon>Eukaryota</taxon>
        <taxon>Metazoa</taxon>
        <taxon>Spiralia</taxon>
        <taxon>Lophotrochozoa</taxon>
        <taxon>Mollusca</taxon>
        <taxon>Gastropoda</taxon>
        <taxon>Caenogastropoda</taxon>
        <taxon>Sorbeoconcha</taxon>
        <taxon>Cerithioidea</taxon>
        <taxon>Batillariidae</taxon>
        <taxon>Batillaria</taxon>
    </lineage>
</organism>
<dbReference type="PROSITE" id="PS50068">
    <property type="entry name" value="LDLRA_2"/>
    <property type="match status" value="2"/>
</dbReference>
<dbReference type="CDD" id="cd00112">
    <property type="entry name" value="LDLa"/>
    <property type="match status" value="2"/>
</dbReference>
<dbReference type="CDD" id="cd00037">
    <property type="entry name" value="CLECT"/>
    <property type="match status" value="1"/>
</dbReference>
<feature type="domain" description="CUB" evidence="5">
    <location>
        <begin position="51"/>
        <end position="171"/>
    </location>
</feature>
<dbReference type="Gene3D" id="4.10.400.10">
    <property type="entry name" value="Low-density Lipoprotein Receptor"/>
    <property type="match status" value="2"/>
</dbReference>
<sequence>MPPVTSNMDARTDITSRNTSARYKKTVISTQASIPITSPRSTLEAGAKKELELHFTSNVSGYIQTPGWNENGETTYFSHMKSVVQVEVPHNHKVLISIHHVDIEASDGPGCAFDSLVLYARFTQFYTHTIWNVCGSRYPSPELFGARTFFVEFVTDRSTEMTGFRLHFSFHEVSALPEQLPGGKWNCSGQNWVNFQQHFLCNLVTECAGAEDEQNCSYATDLCGPGLISVAGGCYSLVLPYKEVTWDEASRGCLSREQRLASLNTFDKWRDVTALLQKYKYDGTFVGLKEHFGLPLMYSGTWQWTDNTIGYFYDIRRHIERPGCAVISKEHNDPKSYILQMKNCGTETAESFLCEVEIAQDRETSVPEIPCQDMTIFTSVHNPLECPDGHVTHTMLACDLQAACWAQYPNGCDAPLTQLPPSFECSSGIARVPYTLVCDFRPDCSDASDETFCVVPPCHPILEFDCRNKQCIPQKNRCDDHEECVNAKDEVQCPQYTESSVVSSMPPPAIITFNGRGSFTIFSLLSNLKVLSLAGNPLTDVFSDVTSHASLPSLRVLDLSRIQMTEMDVSALSVFPRLWTLNLSGNGIETFESGGFQTRSKLREVDLRGSPMTLFPEK</sequence>
<gene>
    <name evidence="7" type="ORF">BaRGS_00034179</name>
</gene>
<dbReference type="SUPFAM" id="SSF52058">
    <property type="entry name" value="L domain-like"/>
    <property type="match status" value="1"/>
</dbReference>
<protein>
    <submittedName>
        <fullName evidence="7">Uncharacterized protein</fullName>
    </submittedName>
</protein>
<dbReference type="InterPro" id="IPR016187">
    <property type="entry name" value="CTDL_fold"/>
</dbReference>
<dbReference type="InterPro" id="IPR036055">
    <property type="entry name" value="LDL_receptor-like_sf"/>
</dbReference>
<feature type="disulfide bond" evidence="4">
    <location>
        <begin position="466"/>
        <end position="484"/>
    </location>
</feature>
<dbReference type="InterPro" id="IPR003591">
    <property type="entry name" value="Leu-rich_rpt_typical-subtyp"/>
</dbReference>
<dbReference type="PRINTS" id="PR00261">
    <property type="entry name" value="LDLRECEPTOR"/>
</dbReference>
<evidence type="ECO:0000259" key="5">
    <source>
        <dbReference type="PROSITE" id="PS01180"/>
    </source>
</evidence>
<feature type="disulfide bond" evidence="4">
    <location>
        <begin position="478"/>
        <end position="493"/>
    </location>
</feature>
<evidence type="ECO:0000259" key="6">
    <source>
        <dbReference type="PROSITE" id="PS50041"/>
    </source>
</evidence>
<dbReference type="Pfam" id="PF00057">
    <property type="entry name" value="Ldl_recept_a"/>
    <property type="match status" value="2"/>
</dbReference>
<dbReference type="SMART" id="SM00034">
    <property type="entry name" value="CLECT"/>
    <property type="match status" value="1"/>
</dbReference>
<evidence type="ECO:0000313" key="7">
    <source>
        <dbReference type="EMBL" id="KAK7474595.1"/>
    </source>
</evidence>
<dbReference type="SUPFAM" id="SSF49854">
    <property type="entry name" value="Spermadhesin, CUB domain"/>
    <property type="match status" value="1"/>
</dbReference>
<reference evidence="7 8" key="1">
    <citation type="journal article" date="2023" name="Sci. Data">
        <title>Genome assembly of the Korean intertidal mud-creeper Batillaria attramentaria.</title>
        <authorList>
            <person name="Patra A.K."/>
            <person name="Ho P.T."/>
            <person name="Jun S."/>
            <person name="Lee S.J."/>
            <person name="Kim Y."/>
            <person name="Won Y.J."/>
        </authorList>
    </citation>
    <scope>NUCLEOTIDE SEQUENCE [LARGE SCALE GENOMIC DNA]</scope>
    <source>
        <strain evidence="7">Wonlab-2016</strain>
    </source>
</reference>
<keyword evidence="2" id="KW-0677">Repeat</keyword>
<keyword evidence="8" id="KW-1185">Reference proteome</keyword>
<comment type="caution">
    <text evidence="4">Lacks conserved residue(s) required for the propagation of feature annotation.</text>
</comment>
<keyword evidence="1" id="KW-0433">Leucine-rich repeat</keyword>
<dbReference type="SMART" id="SM00192">
    <property type="entry name" value="LDLa"/>
    <property type="match status" value="3"/>
</dbReference>
<dbReference type="Gene3D" id="3.10.100.10">
    <property type="entry name" value="Mannose-Binding Protein A, subunit A"/>
    <property type="match status" value="1"/>
</dbReference>
<dbReference type="Gene3D" id="3.80.10.10">
    <property type="entry name" value="Ribonuclease Inhibitor"/>
    <property type="match status" value="1"/>
</dbReference>
<evidence type="ECO:0000256" key="2">
    <source>
        <dbReference type="ARBA" id="ARBA00022737"/>
    </source>
</evidence>
<dbReference type="InterPro" id="IPR051221">
    <property type="entry name" value="LDLR-related"/>
</dbReference>
<dbReference type="PANTHER" id="PTHR22722">
    <property type="entry name" value="LOW-DENSITY LIPOPROTEIN RECEPTOR-RELATED PROTEIN 2-RELATED"/>
    <property type="match status" value="1"/>
</dbReference>
<dbReference type="Proteomes" id="UP001519460">
    <property type="component" value="Unassembled WGS sequence"/>
</dbReference>
<name>A0ABD0JIM6_9CAEN</name>
<evidence type="ECO:0000313" key="8">
    <source>
        <dbReference type="Proteomes" id="UP001519460"/>
    </source>
</evidence>
<dbReference type="SMART" id="SM00042">
    <property type="entry name" value="CUB"/>
    <property type="match status" value="1"/>
</dbReference>
<dbReference type="InterPro" id="IPR001304">
    <property type="entry name" value="C-type_lectin-like"/>
</dbReference>
<dbReference type="SUPFAM" id="SSF56436">
    <property type="entry name" value="C-type lectin-like"/>
    <property type="match status" value="1"/>
</dbReference>
<evidence type="ECO:0000256" key="3">
    <source>
        <dbReference type="ARBA" id="ARBA00023157"/>
    </source>
</evidence>
<dbReference type="EMBL" id="JACVVK020000432">
    <property type="protein sequence ID" value="KAK7474595.1"/>
    <property type="molecule type" value="Genomic_DNA"/>
</dbReference>
<feature type="domain" description="C-type lectin" evidence="6">
    <location>
        <begin position="230"/>
        <end position="355"/>
    </location>
</feature>
<dbReference type="InterPro" id="IPR032675">
    <property type="entry name" value="LRR_dom_sf"/>
</dbReference>
<dbReference type="InterPro" id="IPR002172">
    <property type="entry name" value="LDrepeatLR_classA_rpt"/>
</dbReference>
<dbReference type="CDD" id="cd00041">
    <property type="entry name" value="CUB"/>
    <property type="match status" value="1"/>
</dbReference>
<dbReference type="PROSITE" id="PS50041">
    <property type="entry name" value="C_TYPE_LECTIN_2"/>
    <property type="match status" value="1"/>
</dbReference>
<evidence type="ECO:0000256" key="4">
    <source>
        <dbReference type="PROSITE-ProRule" id="PRU00124"/>
    </source>
</evidence>
<dbReference type="SUPFAM" id="SSF57424">
    <property type="entry name" value="LDL receptor-like module"/>
    <property type="match status" value="2"/>
</dbReference>
<proteinExistence type="predicted"/>
<feature type="disulfide bond" evidence="4">
    <location>
        <begin position="438"/>
        <end position="453"/>
    </location>
</feature>
<comment type="caution">
    <text evidence="7">The sequence shown here is derived from an EMBL/GenBank/DDBJ whole genome shotgun (WGS) entry which is preliminary data.</text>
</comment>
<accession>A0ABD0JIM6</accession>
<dbReference type="PANTHER" id="PTHR22722:SF15">
    <property type="entry name" value="LOW-DENSITY LIPOPROTEIN RECEPTOR-RELATED"/>
    <property type="match status" value="1"/>
</dbReference>